<dbReference type="Gene3D" id="3.90.1150.10">
    <property type="entry name" value="Aspartate Aminotransferase, domain 1"/>
    <property type="match status" value="1"/>
</dbReference>
<dbReference type="Gene3D" id="3.40.640.10">
    <property type="entry name" value="Type I PLP-dependent aspartate aminotransferase-like (Major domain)"/>
    <property type="match status" value="1"/>
</dbReference>
<dbReference type="EMBL" id="JBHPBY010000070">
    <property type="protein sequence ID" value="MFC1849997.1"/>
    <property type="molecule type" value="Genomic_DNA"/>
</dbReference>
<evidence type="ECO:0000256" key="1">
    <source>
        <dbReference type="RuleBase" id="RU004508"/>
    </source>
</evidence>
<evidence type="ECO:0000313" key="3">
    <source>
        <dbReference type="Proteomes" id="UP001594351"/>
    </source>
</evidence>
<dbReference type="PIRSF" id="PIRSF000390">
    <property type="entry name" value="PLP_StrS"/>
    <property type="match status" value="1"/>
</dbReference>
<dbReference type="PANTHER" id="PTHR30244">
    <property type="entry name" value="TRANSAMINASE"/>
    <property type="match status" value="1"/>
</dbReference>
<dbReference type="GO" id="GO:0008483">
    <property type="term" value="F:transaminase activity"/>
    <property type="evidence" value="ECO:0007669"/>
    <property type="project" value="UniProtKB-KW"/>
</dbReference>
<evidence type="ECO:0000313" key="2">
    <source>
        <dbReference type="EMBL" id="MFC1849997.1"/>
    </source>
</evidence>
<dbReference type="InterPro" id="IPR000653">
    <property type="entry name" value="DegT/StrS_aminotransferase"/>
</dbReference>
<name>A0ABV6YUW2_UNCC1</name>
<accession>A0ABV6YUW2</accession>
<dbReference type="PANTHER" id="PTHR30244:SF34">
    <property type="entry name" value="DTDP-4-AMINO-4,6-DIDEOXYGALACTOSE TRANSAMINASE"/>
    <property type="match status" value="1"/>
</dbReference>
<dbReference type="Proteomes" id="UP001594351">
    <property type="component" value="Unassembled WGS sequence"/>
</dbReference>
<dbReference type="InterPro" id="IPR015421">
    <property type="entry name" value="PyrdxlP-dep_Trfase_major"/>
</dbReference>
<keyword evidence="2" id="KW-0808">Transferase</keyword>
<sequence>MIPITKPFLGDEEAEAARETILSGWVTQGPKVQAFEEAFAHYVGSRYACAVSSCTAALHLALLAAGVEPGDIVITVSHSFIATANAIRFCGAEPVFVDIAQDTYNIDLKNLKKVIAEDCIQRDGKFYFRDYKKLAVGESPLKHMLSQGDESFNLGQVKAIVPVHQMGIPCNISAITEFAREHGLAVVEDAACAIGSEIFQKKKKVWEKIGKPHGDAACFSFHPRKIITTGDGGMITTNKKDFDRQCRLLRHQGMSVPDTFRHSAKQIIFEEYITTAFNYRMTDIQAAVGIEQLKKLETILNKRRELAALYDKLLNDIAQIQKPVIEDTFLPNWQSYPIRILDAKSTSLKHIMQKLLDEGIATRRGIMNSHQERAYRDYRWLLPVSEISRDTVLLLPLFPDMTVQNVEYISIKLHEIFL</sequence>
<comment type="caution">
    <text evidence="2">The sequence shown here is derived from an EMBL/GenBank/DDBJ whole genome shotgun (WGS) entry which is preliminary data.</text>
</comment>
<reference evidence="2 3" key="1">
    <citation type="submission" date="2024-09" db="EMBL/GenBank/DDBJ databases">
        <title>Laminarin stimulates single cell rates of sulfate reduction while oxygen inhibits transcriptomic activity in coastal marine sediment.</title>
        <authorList>
            <person name="Lindsay M."/>
            <person name="Orcutt B."/>
            <person name="Emerson D."/>
            <person name="Stepanauskas R."/>
            <person name="D'Angelo T."/>
        </authorList>
    </citation>
    <scope>NUCLEOTIDE SEQUENCE [LARGE SCALE GENOMIC DNA]</scope>
    <source>
        <strain evidence="2">SAG AM-311-K15</strain>
    </source>
</reference>
<dbReference type="InterPro" id="IPR015424">
    <property type="entry name" value="PyrdxlP-dep_Trfase"/>
</dbReference>
<proteinExistence type="inferred from homology"/>
<keyword evidence="3" id="KW-1185">Reference proteome</keyword>
<protein>
    <submittedName>
        <fullName evidence="2">DegT/DnrJ/EryC1/StrS family aminotransferase</fullName>
    </submittedName>
</protein>
<dbReference type="InterPro" id="IPR015422">
    <property type="entry name" value="PyrdxlP-dep_Trfase_small"/>
</dbReference>
<keyword evidence="2" id="KW-0032">Aminotransferase</keyword>
<organism evidence="2 3">
    <name type="scientific">candidate division CSSED10-310 bacterium</name>
    <dbReference type="NCBI Taxonomy" id="2855610"/>
    <lineage>
        <taxon>Bacteria</taxon>
        <taxon>Bacteria division CSSED10-310</taxon>
    </lineage>
</organism>
<dbReference type="SUPFAM" id="SSF53383">
    <property type="entry name" value="PLP-dependent transferases"/>
    <property type="match status" value="1"/>
</dbReference>
<comment type="similarity">
    <text evidence="1">Belongs to the DegT/DnrJ/EryC1 family.</text>
</comment>
<keyword evidence="1" id="KW-0663">Pyridoxal phosphate</keyword>
<gene>
    <name evidence="2" type="ORF">ACFL27_07390</name>
</gene>
<dbReference type="CDD" id="cd00616">
    <property type="entry name" value="AHBA_syn"/>
    <property type="match status" value="1"/>
</dbReference>
<dbReference type="Pfam" id="PF01041">
    <property type="entry name" value="DegT_DnrJ_EryC1"/>
    <property type="match status" value="1"/>
</dbReference>